<dbReference type="FunFam" id="2.60.40.10:FF:000104">
    <property type="entry name" value="Down syndrome cell adhesion molecule b"/>
    <property type="match status" value="1"/>
</dbReference>
<dbReference type="RefSeq" id="XP_011501959.1">
    <property type="nucleotide sequence ID" value="XM_011503657.1"/>
</dbReference>
<dbReference type="CDD" id="cd00063">
    <property type="entry name" value="FN3"/>
    <property type="match status" value="6"/>
</dbReference>
<feature type="compositionally biased region" description="Low complexity" evidence="15">
    <location>
        <begin position="1852"/>
        <end position="1862"/>
    </location>
</feature>
<evidence type="ECO:0000256" key="13">
    <source>
        <dbReference type="ARBA" id="ARBA00023319"/>
    </source>
</evidence>
<keyword evidence="3 16" id="KW-0812">Transmembrane</keyword>
<evidence type="ECO:0000256" key="3">
    <source>
        <dbReference type="ARBA" id="ARBA00022692"/>
    </source>
</evidence>
<dbReference type="SMART" id="SM00409">
    <property type="entry name" value="IG"/>
    <property type="match status" value="9"/>
</dbReference>
<dbReference type="GO" id="GO:0048812">
    <property type="term" value="P:neuron projection morphogenesis"/>
    <property type="evidence" value="ECO:0007669"/>
    <property type="project" value="UniProtKB-ARBA"/>
</dbReference>
<evidence type="ECO:0000256" key="6">
    <source>
        <dbReference type="ARBA" id="ARBA00022889"/>
    </source>
</evidence>
<keyword evidence="4 17" id="KW-0732">Signal</keyword>
<keyword evidence="20" id="KW-1185">Reference proteome</keyword>
<feature type="domain" description="Ig-like" evidence="18">
    <location>
        <begin position="725"/>
        <end position="822"/>
    </location>
</feature>
<name>A0AAJ7DZC1_9HYME</name>
<feature type="domain" description="Fibronectin type-III" evidence="19">
    <location>
        <begin position="1432"/>
        <end position="1525"/>
    </location>
</feature>
<evidence type="ECO:0000256" key="15">
    <source>
        <dbReference type="SAM" id="MobiDB-lite"/>
    </source>
</evidence>
<evidence type="ECO:0000256" key="2">
    <source>
        <dbReference type="ARBA" id="ARBA00022475"/>
    </source>
</evidence>
<reference evidence="21" key="1">
    <citation type="submission" date="2025-08" db="UniProtKB">
        <authorList>
            <consortium name="RefSeq"/>
        </authorList>
    </citation>
    <scope>IDENTIFICATION</scope>
</reference>
<dbReference type="InterPro" id="IPR013783">
    <property type="entry name" value="Ig-like_fold"/>
</dbReference>
<protein>
    <submittedName>
        <fullName evidence="21">Down syndrome cell adhesion molecule-like protein Dscam2</fullName>
    </submittedName>
</protein>
<feature type="domain" description="Ig-like" evidence="18">
    <location>
        <begin position="527"/>
        <end position="611"/>
    </location>
</feature>
<dbReference type="Proteomes" id="UP000695007">
    <property type="component" value="Unplaced"/>
</dbReference>
<organism evidence="20 21">
    <name type="scientific">Ceratosolen solmsi marchali</name>
    <dbReference type="NCBI Taxonomy" id="326594"/>
    <lineage>
        <taxon>Eukaryota</taxon>
        <taxon>Metazoa</taxon>
        <taxon>Ecdysozoa</taxon>
        <taxon>Arthropoda</taxon>
        <taxon>Hexapoda</taxon>
        <taxon>Insecta</taxon>
        <taxon>Pterygota</taxon>
        <taxon>Neoptera</taxon>
        <taxon>Endopterygota</taxon>
        <taxon>Hymenoptera</taxon>
        <taxon>Apocrita</taxon>
        <taxon>Proctotrupomorpha</taxon>
        <taxon>Chalcidoidea</taxon>
        <taxon>Agaonidae</taxon>
        <taxon>Agaoninae</taxon>
        <taxon>Ceratosolen</taxon>
    </lineage>
</organism>
<dbReference type="PROSITE" id="PS50853">
    <property type="entry name" value="FN3"/>
    <property type="match status" value="6"/>
</dbReference>
<keyword evidence="11" id="KW-1015">Disulfide bond</keyword>
<evidence type="ECO:0000256" key="5">
    <source>
        <dbReference type="ARBA" id="ARBA00022737"/>
    </source>
</evidence>
<feature type="domain" description="Fibronectin type-III" evidence="19">
    <location>
        <begin position="929"/>
        <end position="1024"/>
    </location>
</feature>
<dbReference type="Pfam" id="PF25059">
    <property type="entry name" value="FN3_DSCAM-DSCAML_C"/>
    <property type="match status" value="1"/>
</dbReference>
<evidence type="ECO:0000256" key="17">
    <source>
        <dbReference type="SAM" id="SignalP"/>
    </source>
</evidence>
<feature type="transmembrane region" description="Helical" evidence="16">
    <location>
        <begin position="1649"/>
        <end position="1671"/>
    </location>
</feature>
<keyword evidence="9" id="KW-0770">Synapse</keyword>
<evidence type="ECO:0000256" key="1">
    <source>
        <dbReference type="ARBA" id="ARBA00004251"/>
    </source>
</evidence>
<feature type="domain" description="Ig-like" evidence="18">
    <location>
        <begin position="618"/>
        <end position="720"/>
    </location>
</feature>
<dbReference type="SUPFAM" id="SSF49265">
    <property type="entry name" value="Fibronectin type III"/>
    <property type="match status" value="3"/>
</dbReference>
<feature type="chain" id="PRO_5042512495" evidence="17">
    <location>
        <begin position="23"/>
        <end position="1964"/>
    </location>
</feature>
<evidence type="ECO:0000256" key="14">
    <source>
        <dbReference type="ARBA" id="ARBA00034103"/>
    </source>
</evidence>
<keyword evidence="6" id="KW-0130">Cell adhesion</keyword>
<feature type="region of interest" description="Disordered" evidence="15">
    <location>
        <begin position="1780"/>
        <end position="1837"/>
    </location>
</feature>
<feature type="domain" description="Fibronectin type-III" evidence="19">
    <location>
        <begin position="1245"/>
        <end position="1339"/>
    </location>
</feature>
<dbReference type="Pfam" id="PF13927">
    <property type="entry name" value="Ig_3"/>
    <property type="match status" value="4"/>
</dbReference>
<dbReference type="SUPFAM" id="SSF48726">
    <property type="entry name" value="Immunoglobulin"/>
    <property type="match status" value="9"/>
</dbReference>
<dbReference type="InterPro" id="IPR036179">
    <property type="entry name" value="Ig-like_dom_sf"/>
</dbReference>
<keyword evidence="10 16" id="KW-0472">Membrane</keyword>
<dbReference type="FunFam" id="2.60.40.10:FF:000093">
    <property type="entry name" value="Down syndrome cell adhesion molecule, isoform B"/>
    <property type="match status" value="1"/>
</dbReference>
<evidence type="ECO:0000256" key="16">
    <source>
        <dbReference type="SAM" id="Phobius"/>
    </source>
</evidence>
<feature type="domain" description="Ig-like" evidence="18">
    <location>
        <begin position="132"/>
        <end position="227"/>
    </location>
</feature>
<dbReference type="GO" id="GO:0098609">
    <property type="term" value="P:cell-cell adhesion"/>
    <property type="evidence" value="ECO:0007669"/>
    <property type="project" value="TreeGrafter"/>
</dbReference>
<dbReference type="FunFam" id="2.60.40.10:FF:000017">
    <property type="entry name" value="Down syndrome cell adhesion molecule b"/>
    <property type="match status" value="1"/>
</dbReference>
<keyword evidence="5" id="KW-0677">Repeat</keyword>
<evidence type="ECO:0000259" key="18">
    <source>
        <dbReference type="PROSITE" id="PS50835"/>
    </source>
</evidence>
<dbReference type="InterPro" id="IPR003961">
    <property type="entry name" value="FN3_dom"/>
</dbReference>
<feature type="compositionally biased region" description="Polar residues" evidence="15">
    <location>
        <begin position="1811"/>
        <end position="1830"/>
    </location>
</feature>
<feature type="domain" description="Fibronectin type-III" evidence="19">
    <location>
        <begin position="1029"/>
        <end position="1140"/>
    </location>
</feature>
<dbReference type="Pfam" id="PF00041">
    <property type="entry name" value="fn3"/>
    <property type="match status" value="5"/>
</dbReference>
<dbReference type="GO" id="GO:0045202">
    <property type="term" value="C:synapse"/>
    <property type="evidence" value="ECO:0007669"/>
    <property type="project" value="UniProtKB-SubCell"/>
</dbReference>
<evidence type="ECO:0000256" key="8">
    <source>
        <dbReference type="ARBA" id="ARBA00022989"/>
    </source>
</evidence>
<dbReference type="FunFam" id="2.60.40.10:FF:000120">
    <property type="entry name" value="Down syndrome cell adhesion molecule like 1"/>
    <property type="match status" value="1"/>
</dbReference>
<dbReference type="GeneID" id="105365481"/>
<evidence type="ECO:0000313" key="21">
    <source>
        <dbReference type="RefSeq" id="XP_011501959.1"/>
    </source>
</evidence>
<dbReference type="FunFam" id="2.60.40.10:FF:000032">
    <property type="entry name" value="palladin isoform X1"/>
    <property type="match status" value="2"/>
</dbReference>
<feature type="domain" description="Ig-like" evidence="18">
    <location>
        <begin position="429"/>
        <end position="522"/>
    </location>
</feature>
<evidence type="ECO:0000256" key="11">
    <source>
        <dbReference type="ARBA" id="ARBA00023157"/>
    </source>
</evidence>
<feature type="domain" description="Ig-like" evidence="18">
    <location>
        <begin position="32"/>
        <end position="125"/>
    </location>
</feature>
<gene>
    <name evidence="21" type="primary">LOC105365481</name>
</gene>
<sequence length="1964" mass="215520">MATRPLLSLALLGVVLISFAHGRGVVLDSQGPVLTSEPRSSVEFSNDTGAMVHCSANGSPMPRVDWLMGDGSPVLPISNIREMLVNGSIYFLPFGAENYRHDVHSAVYRCQASNSVGRVLGREVTIKAVVRQKYEVQVRDAYVLSGNTGVLRCEIPAFVKEYVSVTSWVQDSAFNIYPTPDSDGKYHMLPTGELLVFSVISADAHASYRCRTVHHVTGSTVESSSYAHLVVTEHRNPVPPRFNEHMNPAPVKTGETIVLSCISQGIPPPMYLWFRESASTGPEMVGNSERVHARSGVLVVQQARLEDAGRYVCHANNTAGSERVELEVSIISGLTIRVAPQQVTVDLGKDAEFQCSVQGQPMPTVSWAKDTLPIREGASGRTKILGNGGTTLHVASITRDDKGMYQCFAKNDNEMVQATAELRLGDATPQLVYKFIEQTIQPGPSVSLKCIATGNPTPHFTWTLDGFPLPQNDRFMIGQYVTVHGDVISHVNISAVRVEDGGEYRCAAVNRVAKVHHGGRLNIYGPPHVRPMGNYAAVAGETTVIKCPAAGFPIGAIVWEKDGQVLPTSRRQEVSSNGTLTLHRVDSNTDKGAYTCTAKSQQGRFDSQTVHIEVKVPPQIAPFTFNKDLSEGVRAQVTCVIEKGDAPFVIGWSKDGEPIDSLGPYGRYGGAQHMPGLRVTSIDAHSSTIVIERVAVNHTGNYTCHARNSVAEVLHTAELVVRVPPRWLTEPQDVHAPEGMSRLSLHCHADGFPPPSVTWRKASGNKPGDYKDIAGHEHSHDPKIHSNGSLVFARVQEDHEGFYLCEAVNGIGAGLSKVVYLTVNAPAHFTVKHENRTARLGSNASLRCEAKGDHPLKIVWRKAGSQLEPAVSDYRYMVKDVNTTEGAASVLGLVGTTRDDSGRYYCIASNAYGRDEMTIHLYIQEPPDFPRNLRVVEKGSRFIKLGWITSQDGNSPITQYIIEYKTEAEVWHDHTFHTTVPGTQAHAHISGLRPAVTYQFRIFAENELGRSQPSDILDAMTEGETPGGPPKNLKIESVSSTELKVTWDPPDDDLWNGEILGYHVGYKEQRHGSEYVYRTVEGRISTASIALGLARTAIPGRQCQIMNLKKYTRYSLVVQAYNALGAGPMTPEVIATTLEDVPSSPPQDVRCTALTSQSLQVSWDPLPNSSLNGILKGYKVMYENMDALTDSTKVETKSTTALTVGLTNLEKHTNYSVQVSAFTLAGDGVASAPLYCVTEEDKPEMPAGIKAVASSATSIIVSWQSPLRSNGIITSYSVHVRSVGPDGKWYRRALPPHETSYLAENLHKKNQYEFNIAAVTSVGDGPRTPSIIVSPSSEVRAAIYSFGSILVVPWKQDVLLPCQRVGKPEPTVTWKQWGQVIRLGTSLRVTLENDGSLQIRDLHREDSGNYTCFVENRYGSDQITHRLTVQVPPAAPMLHATSATSNSINVQWKNGDDGGAPIRGYILHFKREFGEWEEIKLSHKSSSYQLSQLWCGTDYQVYLTAYNRIGMGSPSEIVKATTEGSKPDDSPANGDKFITVNVSWITLHLHAWGDGGCPITYFELEYKRSGEELWTLMSNNIEVQKSYTLSELQPGTSYEVRIRAHNNAGSSVAEYKITTQQPHTSSTVPALDVDRFIPQQTPAYADIKLIVPLVLSSFAVIVAAGTVFYCFKKRSLHDAQTAAALDNKQNMEQREQYYATVRKPLRSPIHEIGTLERIPEYSEDIYPYATFQLKESVPASADSRCDSAAPLQTFVYHDPRLTSADTLQLRESDCNRYAKVRGGRSSSAPLHKAAHKTSQGKSESEEYDTLGSDSDTEVGTSSRTESSNHLVDSHHSASATDARVHNFLYHGPESSTSTEPSPIFERKSFPGRGRPKMLRLARYTGEETRSSLVVGPAIGQHGGSRPAKHQPCPNVQERDGPGHNMFIPKLDPPSGFSDALELTDAECEQLDRGQRNLRDFVIAV</sequence>
<evidence type="ECO:0000256" key="9">
    <source>
        <dbReference type="ARBA" id="ARBA00023018"/>
    </source>
</evidence>
<keyword evidence="12" id="KW-0325">Glycoprotein</keyword>
<dbReference type="InterPro" id="IPR003598">
    <property type="entry name" value="Ig_sub2"/>
</dbReference>
<feature type="domain" description="Fibronectin type-III" evidence="19">
    <location>
        <begin position="1530"/>
        <end position="1622"/>
    </location>
</feature>
<dbReference type="InterPro" id="IPR036116">
    <property type="entry name" value="FN3_sf"/>
</dbReference>
<dbReference type="PANTHER" id="PTHR44170:SF56">
    <property type="entry name" value="FIBRONECTIN TYPE-III DOMAIN-CONTAINING PROTEIN"/>
    <property type="match status" value="1"/>
</dbReference>
<comment type="subcellular location">
    <subcellularLocation>
        <location evidence="1">Cell membrane</location>
        <topology evidence="1">Single-pass type I membrane protein</topology>
    </subcellularLocation>
    <subcellularLocation>
        <location evidence="14">Synapse</location>
    </subcellularLocation>
</comment>
<feature type="domain" description="Fibronectin type-III" evidence="19">
    <location>
        <begin position="1145"/>
        <end position="1241"/>
    </location>
</feature>
<dbReference type="PROSITE" id="PS50835">
    <property type="entry name" value="IG_LIKE"/>
    <property type="match status" value="10"/>
</dbReference>
<evidence type="ECO:0000313" key="20">
    <source>
        <dbReference type="Proteomes" id="UP000695007"/>
    </source>
</evidence>
<dbReference type="KEGG" id="csol:105365481"/>
<evidence type="ECO:0000259" key="19">
    <source>
        <dbReference type="PROSITE" id="PS50853"/>
    </source>
</evidence>
<feature type="signal peptide" evidence="17">
    <location>
        <begin position="1"/>
        <end position="22"/>
    </location>
</feature>
<keyword evidence="2" id="KW-1003">Cell membrane</keyword>
<dbReference type="InterPro" id="IPR007110">
    <property type="entry name" value="Ig-like_dom"/>
</dbReference>
<keyword evidence="8 16" id="KW-1133">Transmembrane helix</keyword>
<dbReference type="CDD" id="cd20956">
    <property type="entry name" value="IgI_4_Dscam"/>
    <property type="match status" value="1"/>
</dbReference>
<evidence type="ECO:0000256" key="4">
    <source>
        <dbReference type="ARBA" id="ARBA00022729"/>
    </source>
</evidence>
<feature type="domain" description="Ig-like" evidence="18">
    <location>
        <begin position="240"/>
        <end position="329"/>
    </location>
</feature>
<dbReference type="FunFam" id="2.60.40.10:FF:000004">
    <property type="entry name" value="DCC isoform 1"/>
    <property type="match status" value="1"/>
</dbReference>
<feature type="domain" description="Ig-like" evidence="18">
    <location>
        <begin position="334"/>
        <end position="423"/>
    </location>
</feature>
<dbReference type="FunFam" id="2.60.40.10:FF:000333">
    <property type="entry name" value="Down syndrome cell adhesion molecule"/>
    <property type="match status" value="1"/>
</dbReference>
<feature type="domain" description="Ig-like" evidence="18">
    <location>
        <begin position="1329"/>
        <end position="1430"/>
    </location>
</feature>
<accession>A0AAJ7DZC1</accession>
<evidence type="ECO:0000256" key="7">
    <source>
        <dbReference type="ARBA" id="ARBA00022902"/>
    </source>
</evidence>
<keyword evidence="13" id="KW-0393">Immunoglobulin domain</keyword>
<feature type="domain" description="Ig-like" evidence="18">
    <location>
        <begin position="826"/>
        <end position="920"/>
    </location>
</feature>
<dbReference type="InterPro" id="IPR013098">
    <property type="entry name" value="Ig_I-set"/>
</dbReference>
<dbReference type="PANTHER" id="PTHR44170">
    <property type="entry name" value="PROTEIN SIDEKICK"/>
    <property type="match status" value="1"/>
</dbReference>
<dbReference type="InterPro" id="IPR003599">
    <property type="entry name" value="Ig_sub"/>
</dbReference>
<keyword evidence="7" id="KW-0524">Neurogenesis</keyword>
<evidence type="ECO:0000256" key="10">
    <source>
        <dbReference type="ARBA" id="ARBA00023136"/>
    </source>
</evidence>
<dbReference type="Gene3D" id="2.60.40.10">
    <property type="entry name" value="Immunoglobulins"/>
    <property type="match status" value="16"/>
</dbReference>
<dbReference type="SMART" id="SM00408">
    <property type="entry name" value="IGc2"/>
    <property type="match status" value="8"/>
</dbReference>
<dbReference type="CDD" id="cd20958">
    <property type="entry name" value="IgI_5_Dscam"/>
    <property type="match status" value="1"/>
</dbReference>
<evidence type="ECO:0000256" key="12">
    <source>
        <dbReference type="ARBA" id="ARBA00023180"/>
    </source>
</evidence>
<dbReference type="GO" id="GO:0005886">
    <property type="term" value="C:plasma membrane"/>
    <property type="evidence" value="ECO:0007669"/>
    <property type="project" value="UniProtKB-SubCell"/>
</dbReference>
<dbReference type="SMART" id="SM00060">
    <property type="entry name" value="FN3"/>
    <property type="match status" value="6"/>
</dbReference>
<dbReference type="Pfam" id="PF07679">
    <property type="entry name" value="I-set"/>
    <property type="match status" value="4"/>
</dbReference>
<proteinExistence type="predicted"/>
<dbReference type="InterPro" id="IPR056754">
    <property type="entry name" value="DSCAM/DSCAML_C"/>
</dbReference>
<feature type="region of interest" description="Disordered" evidence="15">
    <location>
        <begin position="1849"/>
        <end position="1871"/>
    </location>
</feature>